<accession>A0A1Q5UPY0</accession>
<dbReference type="EMBL" id="MNBE01000085">
    <property type="protein sequence ID" value="OKP14514.1"/>
    <property type="molecule type" value="Genomic_DNA"/>
</dbReference>
<dbReference type="AlphaFoldDB" id="A0A1Q5UPY0"/>
<dbReference type="STRING" id="1316194.A0A1Q5UPY0"/>
<dbReference type="Proteomes" id="UP000186955">
    <property type="component" value="Unassembled WGS sequence"/>
</dbReference>
<evidence type="ECO:0000259" key="1">
    <source>
        <dbReference type="Pfam" id="PF22936"/>
    </source>
</evidence>
<dbReference type="Pfam" id="PF22936">
    <property type="entry name" value="Pol_BBD"/>
    <property type="match status" value="1"/>
</dbReference>
<feature type="domain" description="Retrovirus-related Pol polyprotein from transposon TNT 1-94-like beta-barrel" evidence="1">
    <location>
        <begin position="400"/>
        <end position="482"/>
    </location>
</feature>
<sequence>MSLLQDTPSQTATEILWDERLHSDAQWRSWIGHVEAIATKAGIWNYINPSLPEDKVKKEPVDSRDTFPQVSEVLHNATDISALNDAEYTKYSRMVTLFDKERSFNEQIRNKINRIDSLIYQNVAPEHRHILEGKMTPYAKLVRLTQQFAPKGDNRRQRVRNAWRDLVKRPLKGQSMDKWLAAWSSLYEEGKALKIPEVAYKDDDGNPEDRDAIRDFLQAVEAIDEVFVHLWRKDLDAKPKEKVPFQDILAAFRNYRGSKQVAKQNVSAVAFAATLNGRNSSSRGNDISSRSKLGCVCGRTGHVSKDCYHINPLIKPSNWTTSEYVKKRIEENLKKLGSEERKEIEKMMKSETEQPTIAKTAQLTITDEGDIPTDTVAFFTATISSHVFKAALTLPLSTCWIVDSGANLHICNRRDAFESFVSDRRIIALGTGKSVALGLGTAKISVVRPNSGKFEATVQNVWYVPDFQTNIISVSEIKKHGYFFNSEGPYITNSKGVVAHCTEQYGLYLLEEDPLIAPVALNTLKKSAKPLMSVASRQLWHRRLGHINMERLEVLEKMAAGIKIKPELAEPPALTPEKCE</sequence>
<keyword evidence="3" id="KW-1185">Reference proteome</keyword>
<organism evidence="2 3">
    <name type="scientific">Penicillium subrubescens</name>
    <dbReference type="NCBI Taxonomy" id="1316194"/>
    <lineage>
        <taxon>Eukaryota</taxon>
        <taxon>Fungi</taxon>
        <taxon>Dikarya</taxon>
        <taxon>Ascomycota</taxon>
        <taxon>Pezizomycotina</taxon>
        <taxon>Eurotiomycetes</taxon>
        <taxon>Eurotiomycetidae</taxon>
        <taxon>Eurotiales</taxon>
        <taxon>Aspergillaceae</taxon>
        <taxon>Penicillium</taxon>
    </lineage>
</organism>
<proteinExistence type="predicted"/>
<name>A0A1Q5UPY0_9EURO</name>
<gene>
    <name evidence="2" type="ORF">PENSUB_13974</name>
</gene>
<reference evidence="2 3" key="1">
    <citation type="submission" date="2016-10" db="EMBL/GenBank/DDBJ databases">
        <title>Genome sequence of the ascomycete fungus Penicillium subrubescens.</title>
        <authorList>
            <person name="De Vries R.P."/>
            <person name="Peng M."/>
            <person name="Dilokpimol A."/>
            <person name="Hilden K."/>
            <person name="Makela M.R."/>
            <person name="Grigoriev I."/>
            <person name="Riley R."/>
            <person name="Granchi Z."/>
        </authorList>
    </citation>
    <scope>NUCLEOTIDE SEQUENCE [LARGE SCALE GENOMIC DNA]</scope>
    <source>
        <strain evidence="2 3">CBS 132785</strain>
    </source>
</reference>
<dbReference type="InterPro" id="IPR054722">
    <property type="entry name" value="PolX-like_BBD"/>
</dbReference>
<evidence type="ECO:0000313" key="3">
    <source>
        <dbReference type="Proteomes" id="UP000186955"/>
    </source>
</evidence>
<protein>
    <recommendedName>
        <fullName evidence="1">Retrovirus-related Pol polyprotein from transposon TNT 1-94-like beta-barrel domain-containing protein</fullName>
    </recommendedName>
</protein>
<feature type="non-terminal residue" evidence="2">
    <location>
        <position position="580"/>
    </location>
</feature>
<comment type="caution">
    <text evidence="2">The sequence shown here is derived from an EMBL/GenBank/DDBJ whole genome shotgun (WGS) entry which is preliminary data.</text>
</comment>
<evidence type="ECO:0000313" key="2">
    <source>
        <dbReference type="EMBL" id="OKP14514.1"/>
    </source>
</evidence>